<dbReference type="GO" id="GO:0004113">
    <property type="term" value="F:2',3'-cyclic-nucleotide 3'-phosphodiesterase activity"/>
    <property type="evidence" value="ECO:0007669"/>
    <property type="project" value="UniProtKB-EC"/>
</dbReference>
<evidence type="ECO:0000256" key="1">
    <source>
        <dbReference type="SAM" id="MobiDB-lite"/>
    </source>
</evidence>
<sequence length="838" mass="93676">MIVLFHELYIIVQTVLKWIRPKQHLKQIKHGKLVKVDDELDGRKEIVEEMVIKAVSVEVEGRPPDFSVDRNDKTVNFPFLCDEPTISHIKHSKTMFIMRGVSGSGKSTLVKLIGSMYRDSQICSADQYFMKNGEYRFDKSNLSIAHEKCGEKAKKACLNGVPVVVIDNTNVKRWEMSSYLALAFTNNYPVVVVQPRTPWSKDADKLAELNSHGVTADIIRQKLRSFEDVTPLYYGWFIDEQQSNMIYQLGRKSLEECLRIFPQFKDLLLFKSPDLLEAVEKELDDCMLKCTEWYGWHFPELKKLVPNSLIYARVVKQLDRQYLELKQMTYTCLTHTCDGTQYCHIHKKDDKIVSTCNHHEPPSEPMCLDHDSVTSSRGCYCRTADCVQKTAIHCLGVNCNPTEGCRIDLHGDQLQARCYTLHECDDENPCLRRCNVPLSFGHGHLSCRCDSQDCADKLQAPTTNTPSTTTVPALLQPDPYACVIENCDKHQPYCNLYLDNNNIIGRCMIFKAGQFCTPSNDLSVNAGCYCSDSKCVIDATTDYNQKHITVPTLGPEYLCDKASCRSNMFCQLYTYQGVAAGRCLPFNTGNNCLSYTDVDEMGCICNNAYCASTILAEYVSKNPDSTTTSTTPESTTPPPTSTPTATTPSTTTPSTTTPTTTTLTTTTLTTTTTIPTTTSPTTTQTTTTSTITPPTTPTKTTPTTTIPTTTTITTATTVQAVVNSGPRTCHICGDTSLPVPCSSRQIGRDLSHTCKTGENYCMTDIVQDDQGNVDVFKRCVDLATCEKKWITESADLDYCKRYGVVKNPYAFSCHFCCTENKCNSMLVPNTTTWYTKTN</sequence>
<dbReference type="SMART" id="SM00931">
    <property type="entry name" value="NOSIC"/>
    <property type="match status" value="1"/>
</dbReference>
<gene>
    <name evidence="3" type="ORF">MGAL_10B030610</name>
</gene>
<keyword evidence="3" id="KW-0378">Hydrolase</keyword>
<feature type="domain" description="NOSIC" evidence="2">
    <location>
        <begin position="268"/>
        <end position="320"/>
    </location>
</feature>
<accession>A0A8B6BP86</accession>
<dbReference type="OrthoDB" id="6161836at2759"/>
<comment type="caution">
    <text evidence="3">The sequence shown here is derived from an EMBL/GenBank/DDBJ whole genome shotgun (WGS) entry which is preliminary data.</text>
</comment>
<protein>
    <submittedName>
        <fullName evidence="3">2',3'-cyclic-nucleotide 3'-phosphodiesterase</fullName>
        <ecNumber evidence="3">3.1.4.37</ecNumber>
    </submittedName>
</protein>
<dbReference type="EC" id="3.1.4.37" evidence="3"/>
<keyword evidence="4" id="KW-1185">Reference proteome</keyword>
<dbReference type="Proteomes" id="UP000596742">
    <property type="component" value="Unassembled WGS sequence"/>
</dbReference>
<dbReference type="GO" id="GO:0009214">
    <property type="term" value="P:cyclic nucleotide catabolic process"/>
    <property type="evidence" value="ECO:0007669"/>
    <property type="project" value="InterPro"/>
</dbReference>
<dbReference type="InterPro" id="IPR002687">
    <property type="entry name" value="Nop_dom"/>
</dbReference>
<dbReference type="PANTHER" id="PTHR10156">
    <property type="entry name" value="2',3'-CYCLIC-NUCLEOTIDE 3'-PHOSPHODIESTERASE"/>
    <property type="match status" value="1"/>
</dbReference>
<evidence type="ECO:0000313" key="3">
    <source>
        <dbReference type="EMBL" id="VDH93675.1"/>
    </source>
</evidence>
<reference evidence="3" key="1">
    <citation type="submission" date="2018-11" db="EMBL/GenBank/DDBJ databases">
        <authorList>
            <person name="Alioto T."/>
            <person name="Alioto T."/>
        </authorList>
    </citation>
    <scope>NUCLEOTIDE SEQUENCE</scope>
</reference>
<evidence type="ECO:0000313" key="4">
    <source>
        <dbReference type="Proteomes" id="UP000596742"/>
    </source>
</evidence>
<dbReference type="Pfam" id="PF13671">
    <property type="entry name" value="AAA_33"/>
    <property type="match status" value="1"/>
</dbReference>
<dbReference type="InterPro" id="IPR012976">
    <property type="entry name" value="NOSIC"/>
</dbReference>
<dbReference type="InterPro" id="IPR036070">
    <property type="entry name" value="Nop_dom_sf"/>
</dbReference>
<organism evidence="3 4">
    <name type="scientific">Mytilus galloprovincialis</name>
    <name type="common">Mediterranean mussel</name>
    <dbReference type="NCBI Taxonomy" id="29158"/>
    <lineage>
        <taxon>Eukaryota</taxon>
        <taxon>Metazoa</taxon>
        <taxon>Spiralia</taxon>
        <taxon>Lophotrochozoa</taxon>
        <taxon>Mollusca</taxon>
        <taxon>Bivalvia</taxon>
        <taxon>Autobranchia</taxon>
        <taxon>Pteriomorphia</taxon>
        <taxon>Mytilida</taxon>
        <taxon>Mytiloidea</taxon>
        <taxon>Mytilidae</taxon>
        <taxon>Mytilinae</taxon>
        <taxon>Mytilus</taxon>
    </lineage>
</organism>
<feature type="compositionally biased region" description="Low complexity" evidence="1">
    <location>
        <begin position="625"/>
        <end position="634"/>
    </location>
</feature>
<dbReference type="InterPro" id="IPR008431">
    <property type="entry name" value="CNPase"/>
</dbReference>
<evidence type="ECO:0000259" key="2">
    <source>
        <dbReference type="SMART" id="SM00931"/>
    </source>
</evidence>
<dbReference type="Gene3D" id="1.10.287.4070">
    <property type="match status" value="1"/>
</dbReference>
<dbReference type="GO" id="GO:0016020">
    <property type="term" value="C:membrane"/>
    <property type="evidence" value="ECO:0007669"/>
    <property type="project" value="InterPro"/>
</dbReference>
<proteinExistence type="predicted"/>
<dbReference type="SUPFAM" id="SSF89124">
    <property type="entry name" value="Nop domain"/>
    <property type="match status" value="1"/>
</dbReference>
<dbReference type="SUPFAM" id="SSF52540">
    <property type="entry name" value="P-loop containing nucleoside triphosphate hydrolases"/>
    <property type="match status" value="1"/>
</dbReference>
<dbReference type="CDD" id="cd00117">
    <property type="entry name" value="TFP"/>
    <property type="match status" value="1"/>
</dbReference>
<feature type="compositionally biased region" description="Low complexity" evidence="1">
    <location>
        <begin position="642"/>
        <end position="707"/>
    </location>
</feature>
<dbReference type="Pfam" id="PF01798">
    <property type="entry name" value="Nop"/>
    <property type="match status" value="1"/>
</dbReference>
<name>A0A8B6BP86_MYTGA</name>
<feature type="region of interest" description="Disordered" evidence="1">
    <location>
        <begin position="622"/>
        <end position="707"/>
    </location>
</feature>
<dbReference type="EMBL" id="UYJE01000484">
    <property type="protein sequence ID" value="VDH93675.1"/>
    <property type="molecule type" value="Genomic_DNA"/>
</dbReference>
<dbReference type="PANTHER" id="PTHR10156:SF0">
    <property type="entry name" value="2',3'-CYCLIC-NUCLEOTIDE 3'-PHOSPHODIESTERASE"/>
    <property type="match status" value="1"/>
</dbReference>
<dbReference type="GO" id="GO:0005737">
    <property type="term" value="C:cytoplasm"/>
    <property type="evidence" value="ECO:0007669"/>
    <property type="project" value="TreeGrafter"/>
</dbReference>
<dbReference type="InterPro" id="IPR027417">
    <property type="entry name" value="P-loop_NTPase"/>
</dbReference>
<dbReference type="Gene3D" id="3.40.50.300">
    <property type="entry name" value="P-loop containing nucleotide triphosphate hydrolases"/>
    <property type="match status" value="1"/>
</dbReference>
<dbReference type="AlphaFoldDB" id="A0A8B6BP86"/>